<feature type="domain" description="Sushi" evidence="6">
    <location>
        <begin position="120"/>
        <end position="186"/>
    </location>
</feature>
<dbReference type="InterPro" id="IPR045860">
    <property type="entry name" value="Snake_toxin-like_sf"/>
</dbReference>
<reference evidence="7" key="3">
    <citation type="submission" date="2025-09" db="UniProtKB">
        <authorList>
            <consortium name="Ensembl"/>
        </authorList>
    </citation>
    <scope>IDENTIFICATION</scope>
</reference>
<dbReference type="Gene3D" id="2.10.70.10">
    <property type="entry name" value="Complement Module, domain 1"/>
    <property type="match status" value="2"/>
</dbReference>
<evidence type="ECO:0000256" key="5">
    <source>
        <dbReference type="SAM" id="SignalP"/>
    </source>
</evidence>
<dbReference type="HOGENOM" id="CLU_109625_0_0_1"/>
<dbReference type="AlphaFoldDB" id="H2ZPL3"/>
<feature type="domain" description="Sushi" evidence="6">
    <location>
        <begin position="187"/>
        <end position="246"/>
    </location>
</feature>
<organism evidence="7 8">
    <name type="scientific">Ciona savignyi</name>
    <name type="common">Pacific transparent sea squirt</name>
    <dbReference type="NCBI Taxonomy" id="51511"/>
    <lineage>
        <taxon>Eukaryota</taxon>
        <taxon>Metazoa</taxon>
        <taxon>Chordata</taxon>
        <taxon>Tunicata</taxon>
        <taxon>Ascidiacea</taxon>
        <taxon>Phlebobranchia</taxon>
        <taxon>Cionidae</taxon>
        <taxon>Ciona</taxon>
    </lineage>
</organism>
<evidence type="ECO:0000259" key="6">
    <source>
        <dbReference type="PROSITE" id="PS50923"/>
    </source>
</evidence>
<dbReference type="PANTHER" id="PTHR45656">
    <property type="entry name" value="PROTEIN CBR-CLEC-78"/>
    <property type="match status" value="1"/>
</dbReference>
<evidence type="ECO:0000256" key="3">
    <source>
        <dbReference type="ARBA" id="ARBA00023157"/>
    </source>
</evidence>
<comment type="caution">
    <text evidence="4">Lacks conserved residue(s) required for the propagation of feature annotation.</text>
</comment>
<dbReference type="PROSITE" id="PS50923">
    <property type="entry name" value="SUSHI"/>
    <property type="match status" value="2"/>
</dbReference>
<accession>H2ZPL3</accession>
<dbReference type="Pfam" id="PF00084">
    <property type="entry name" value="Sushi"/>
    <property type="match status" value="2"/>
</dbReference>
<dbReference type="InterPro" id="IPR000436">
    <property type="entry name" value="Sushi_SCR_CCP_dom"/>
</dbReference>
<name>H2ZPL3_CIOSA</name>
<keyword evidence="8" id="KW-1185">Reference proteome</keyword>
<evidence type="ECO:0000256" key="1">
    <source>
        <dbReference type="ARBA" id="ARBA00022729"/>
    </source>
</evidence>
<feature type="signal peptide" evidence="5">
    <location>
        <begin position="1"/>
        <end position="19"/>
    </location>
</feature>
<dbReference type="InterPro" id="IPR035976">
    <property type="entry name" value="Sushi/SCR/CCP_sf"/>
</dbReference>
<dbReference type="SMART" id="SM00032">
    <property type="entry name" value="CCP"/>
    <property type="match status" value="2"/>
</dbReference>
<proteinExistence type="predicted"/>
<feature type="disulfide bond" evidence="4">
    <location>
        <begin position="217"/>
        <end position="244"/>
    </location>
</feature>
<evidence type="ECO:0000256" key="4">
    <source>
        <dbReference type="PROSITE-ProRule" id="PRU00302"/>
    </source>
</evidence>
<dbReference type="CDD" id="cd23539">
    <property type="entry name" value="TFP_LU_ECD_CinHb4_like"/>
    <property type="match status" value="1"/>
</dbReference>
<keyword evidence="4" id="KW-0768">Sushi</keyword>
<dbReference type="InterPro" id="IPR051277">
    <property type="entry name" value="SEZ6_CSMD_C4BPB_Regulators"/>
</dbReference>
<evidence type="ECO:0000313" key="7">
    <source>
        <dbReference type="Ensembl" id="ENSCSAVP00000019529.1"/>
    </source>
</evidence>
<reference evidence="7" key="2">
    <citation type="submission" date="2025-08" db="UniProtKB">
        <authorList>
            <consortium name="Ensembl"/>
        </authorList>
    </citation>
    <scope>IDENTIFICATION</scope>
</reference>
<dbReference type="Ensembl" id="ENSCSAVT00000019740.1">
    <property type="protein sequence ID" value="ENSCSAVP00000019529.1"/>
    <property type="gene ID" value="ENSCSAVG00000011453.1"/>
</dbReference>
<evidence type="ECO:0000256" key="2">
    <source>
        <dbReference type="ARBA" id="ARBA00022737"/>
    </source>
</evidence>
<reference evidence="8" key="1">
    <citation type="submission" date="2003-08" db="EMBL/GenBank/DDBJ databases">
        <authorList>
            <person name="Birren B."/>
            <person name="Nusbaum C."/>
            <person name="Abebe A."/>
            <person name="Abouelleil A."/>
            <person name="Adekoya E."/>
            <person name="Ait-zahra M."/>
            <person name="Allen N."/>
            <person name="Allen T."/>
            <person name="An P."/>
            <person name="Anderson M."/>
            <person name="Anderson S."/>
            <person name="Arachchi H."/>
            <person name="Armbruster J."/>
            <person name="Bachantsang P."/>
            <person name="Baldwin J."/>
            <person name="Barry A."/>
            <person name="Bayul T."/>
            <person name="Blitshsteyn B."/>
            <person name="Bloom T."/>
            <person name="Blye J."/>
            <person name="Boguslavskiy L."/>
            <person name="Borowsky M."/>
            <person name="Boukhgalter B."/>
            <person name="Brunache A."/>
            <person name="Butler J."/>
            <person name="Calixte N."/>
            <person name="Calvo S."/>
            <person name="Camarata J."/>
            <person name="Campo K."/>
            <person name="Chang J."/>
            <person name="Cheshatsang Y."/>
            <person name="Citroen M."/>
            <person name="Collymore A."/>
            <person name="Considine T."/>
            <person name="Cook A."/>
            <person name="Cooke P."/>
            <person name="Corum B."/>
            <person name="Cuomo C."/>
            <person name="David R."/>
            <person name="Dawoe T."/>
            <person name="Degray S."/>
            <person name="Dodge S."/>
            <person name="Dooley K."/>
            <person name="Dorje P."/>
            <person name="Dorjee K."/>
            <person name="Dorris L."/>
            <person name="Duffey N."/>
            <person name="Dupes A."/>
            <person name="Elkins T."/>
            <person name="Engels R."/>
            <person name="Erickson J."/>
            <person name="Farina A."/>
            <person name="Faro S."/>
            <person name="Ferreira P."/>
            <person name="Fischer H."/>
            <person name="Fitzgerald M."/>
            <person name="Foley K."/>
            <person name="Gage D."/>
            <person name="Galagan J."/>
            <person name="Gearin G."/>
            <person name="Gnerre S."/>
            <person name="Gnirke A."/>
            <person name="Goyette A."/>
            <person name="Graham J."/>
            <person name="Grandbois E."/>
            <person name="Gyaltsen K."/>
            <person name="Hafez N."/>
            <person name="Hagopian D."/>
            <person name="Hagos B."/>
            <person name="Hall J."/>
            <person name="Hatcher B."/>
            <person name="Heller A."/>
            <person name="Higgins H."/>
            <person name="Honan T."/>
            <person name="Horn A."/>
            <person name="Houde N."/>
            <person name="Hughes L."/>
            <person name="Hulme W."/>
            <person name="Husby E."/>
            <person name="Iliev I."/>
            <person name="Jaffe D."/>
            <person name="Jones C."/>
            <person name="Kamal M."/>
            <person name="Kamat A."/>
            <person name="Kamvysselis M."/>
            <person name="Karlsson E."/>
            <person name="Kells C."/>
            <person name="Kieu A."/>
            <person name="Kisner P."/>
            <person name="Kodira C."/>
            <person name="Kulbokas E."/>
            <person name="Labutti K."/>
            <person name="Lama D."/>
            <person name="Landers T."/>
            <person name="Leger J."/>
            <person name="Levine S."/>
            <person name="Lewis D."/>
            <person name="Lewis T."/>
            <person name="Lindblad-toh K."/>
            <person name="Liu X."/>
            <person name="Lokyitsang T."/>
            <person name="Lokyitsang Y."/>
            <person name="Lucien O."/>
            <person name="Lui A."/>
            <person name="Ma L.J."/>
            <person name="Mabbitt R."/>
            <person name="Macdonald J."/>
            <person name="Maclean C."/>
            <person name="Major J."/>
            <person name="Manning J."/>
            <person name="Marabella R."/>
            <person name="Maru K."/>
            <person name="Matthews C."/>
            <person name="Mauceli E."/>
            <person name="Mccarthy M."/>
            <person name="Mcdonough S."/>
            <person name="Mcghee T."/>
            <person name="Meldrim J."/>
            <person name="Meneus L."/>
            <person name="Mesirov J."/>
            <person name="Mihalev A."/>
            <person name="Mihova T."/>
            <person name="Mikkelsen T."/>
            <person name="Mlenga V."/>
            <person name="Moru K."/>
            <person name="Mozes J."/>
            <person name="Mulrain L."/>
            <person name="Munson G."/>
            <person name="Naylor J."/>
            <person name="Newes C."/>
            <person name="Nguyen C."/>
            <person name="Nguyen N."/>
            <person name="Nguyen T."/>
            <person name="Nicol R."/>
            <person name="Nielsen C."/>
            <person name="Nizzari M."/>
            <person name="Norbu C."/>
            <person name="Norbu N."/>
            <person name="O'donnell P."/>
            <person name="Okoawo O."/>
            <person name="O'leary S."/>
            <person name="Omotosho B."/>
            <person name="O'neill K."/>
            <person name="Osman S."/>
            <person name="Parker S."/>
            <person name="Perrin D."/>
            <person name="Phunkhang P."/>
            <person name="Piqani B."/>
            <person name="Purcell S."/>
            <person name="Rachupka T."/>
            <person name="Ramasamy U."/>
            <person name="Rameau R."/>
            <person name="Ray V."/>
            <person name="Raymond C."/>
            <person name="Retta R."/>
            <person name="Richardson S."/>
            <person name="Rise C."/>
            <person name="Rodriguez J."/>
            <person name="Rogers J."/>
            <person name="Rogov P."/>
            <person name="Rutman M."/>
            <person name="Schupbach R."/>
            <person name="Seaman C."/>
            <person name="Settipalli S."/>
            <person name="Sharpe T."/>
            <person name="Sheridan J."/>
            <person name="Sherpa N."/>
            <person name="Shi J."/>
            <person name="Smirnov S."/>
            <person name="Smith C."/>
            <person name="Sougnez C."/>
            <person name="Spencer B."/>
            <person name="Stalker J."/>
            <person name="Stange-thomann N."/>
            <person name="Stavropoulos S."/>
            <person name="Stetson K."/>
            <person name="Stone C."/>
            <person name="Stone S."/>
            <person name="Stubbs M."/>
            <person name="Talamas J."/>
            <person name="Tchuinga P."/>
            <person name="Tenzing P."/>
            <person name="Tesfaye S."/>
            <person name="Theodore J."/>
            <person name="Thoulutsang Y."/>
            <person name="Topham K."/>
            <person name="Towey S."/>
            <person name="Tsamla T."/>
            <person name="Tsomo N."/>
            <person name="Vallee D."/>
            <person name="Vassiliev H."/>
            <person name="Venkataraman V."/>
            <person name="Vinson J."/>
            <person name="Vo A."/>
            <person name="Wade C."/>
            <person name="Wang S."/>
            <person name="Wangchuk T."/>
            <person name="Wangdi T."/>
            <person name="Whittaker C."/>
            <person name="Wilkinson J."/>
            <person name="Wu Y."/>
            <person name="Wyman D."/>
            <person name="Yadav S."/>
            <person name="Yang S."/>
            <person name="Yang X."/>
            <person name="Yeager S."/>
            <person name="Yee E."/>
            <person name="Young G."/>
            <person name="Zainoun J."/>
            <person name="Zembeck L."/>
            <person name="Zimmer A."/>
            <person name="Zody M."/>
            <person name="Lander E."/>
        </authorList>
    </citation>
    <scope>NUCLEOTIDE SEQUENCE [LARGE SCALE GENOMIC DNA]</scope>
</reference>
<dbReference type="SUPFAM" id="SSF57535">
    <property type="entry name" value="Complement control module/SCR domain"/>
    <property type="match status" value="2"/>
</dbReference>
<dbReference type="Proteomes" id="UP000007875">
    <property type="component" value="Unassembled WGS sequence"/>
</dbReference>
<keyword evidence="3 4" id="KW-1015">Disulfide bond</keyword>
<keyword evidence="2" id="KW-0677">Repeat</keyword>
<keyword evidence="1 5" id="KW-0732">Signal</keyword>
<dbReference type="SUPFAM" id="SSF57302">
    <property type="entry name" value="Snake toxin-like"/>
    <property type="match status" value="1"/>
</dbReference>
<evidence type="ECO:0000313" key="8">
    <source>
        <dbReference type="Proteomes" id="UP000007875"/>
    </source>
</evidence>
<dbReference type="CDD" id="cd00033">
    <property type="entry name" value="CCP"/>
    <property type="match status" value="2"/>
</dbReference>
<feature type="chain" id="PRO_5003579151" description="Sushi domain-containing protein" evidence="5">
    <location>
        <begin position="20"/>
        <end position="266"/>
    </location>
</feature>
<dbReference type="GeneTree" id="ENSGT00940000163557"/>
<dbReference type="PANTHER" id="PTHR45656:SF4">
    <property type="entry name" value="PROTEIN CBR-CLEC-78"/>
    <property type="match status" value="1"/>
</dbReference>
<protein>
    <recommendedName>
        <fullName evidence="6">Sushi domain-containing protein</fullName>
    </recommendedName>
</protein>
<sequence length="266" mass="29073">MRAGALVVTLFSLFTVSHALQCWICTNARSNAECLTEGELQTCQANQRACQNEVRTDNLGLRITKRCKQAEACDNNFIQNPRPAWYPAQCNPKVRHTVCRCCCDFDECNRPAMFCLDSLPQCQAIGTPRFGSKDCAFRSSMVEVGSVCSFTCNRGYRLQGDARSTCRMVADNSSASFDNPVPTCVPTICRPAQRAPSNGGIVCTDENRVGSVCTFSCRRGYFLSGSTTTTCADDFTWNNSPPICLRVTCDPPHSNPASGSVSCSSR</sequence>